<keyword evidence="2" id="KW-1185">Reference proteome</keyword>
<evidence type="ECO:0000313" key="1">
    <source>
        <dbReference type="EMBL" id="SFR60699.1"/>
    </source>
</evidence>
<gene>
    <name evidence="1" type="ORF">SAMN04488070_2302</name>
</gene>
<evidence type="ECO:0000313" key="2">
    <source>
        <dbReference type="Proteomes" id="UP000199424"/>
    </source>
</evidence>
<dbReference type="Proteomes" id="UP000199424">
    <property type="component" value="Unassembled WGS sequence"/>
</dbReference>
<name>A0A1I6I212_9GAMM</name>
<sequence length="48" mass="5672">MLFASAMWLIPITADGYNIIEMTKHIVQSTAAHFDWVWQYFTLNPLVW</sequence>
<dbReference type="EMBL" id="FOYU01000005">
    <property type="protein sequence ID" value="SFR60699.1"/>
    <property type="molecule type" value="Genomic_DNA"/>
</dbReference>
<organism evidence="1 2">
    <name type="scientific">Pseudidiomarina maritima</name>
    <dbReference type="NCBI Taxonomy" id="519453"/>
    <lineage>
        <taxon>Bacteria</taxon>
        <taxon>Pseudomonadati</taxon>
        <taxon>Pseudomonadota</taxon>
        <taxon>Gammaproteobacteria</taxon>
        <taxon>Alteromonadales</taxon>
        <taxon>Idiomarinaceae</taxon>
        <taxon>Pseudidiomarina</taxon>
    </lineage>
</organism>
<reference evidence="2" key="1">
    <citation type="submission" date="2016-10" db="EMBL/GenBank/DDBJ databases">
        <authorList>
            <person name="Varghese N."/>
            <person name="Submissions S."/>
        </authorList>
    </citation>
    <scope>NUCLEOTIDE SEQUENCE [LARGE SCALE GENOMIC DNA]</scope>
    <source>
        <strain evidence="2">CGMCC 1.7285</strain>
    </source>
</reference>
<accession>A0A1I6I212</accession>
<dbReference type="AlphaFoldDB" id="A0A1I6I212"/>
<dbReference type="RefSeq" id="WP_165383932.1">
    <property type="nucleotide sequence ID" value="NZ_FOYU01000005.1"/>
</dbReference>
<proteinExistence type="predicted"/>
<protein>
    <submittedName>
        <fullName evidence="1">Uncharacterized protein</fullName>
    </submittedName>
</protein>